<gene>
    <name evidence="7" type="ORF">GSTENG00029185001</name>
</gene>
<dbReference type="InterPro" id="IPR036179">
    <property type="entry name" value="Ig-like_dom_sf"/>
</dbReference>
<keyword evidence="1" id="KW-1015">Disulfide bond</keyword>
<feature type="chain" id="PRO_5004243100" evidence="5">
    <location>
        <begin position="19"/>
        <end position="327"/>
    </location>
</feature>
<dbReference type="AlphaFoldDB" id="Q4RTM7"/>
<protein>
    <submittedName>
        <fullName evidence="7">Chromosome 2 SCAF14997, whole genome shotgun sequence</fullName>
    </submittedName>
</protein>
<accession>Q4RTM7</accession>
<evidence type="ECO:0000256" key="4">
    <source>
        <dbReference type="SAM" id="Phobius"/>
    </source>
</evidence>
<reference evidence="7" key="1">
    <citation type="journal article" date="2004" name="Nature">
        <title>Genome duplication in the teleost fish Tetraodon nigroviridis reveals the early vertebrate proto-karyotype.</title>
        <authorList>
            <person name="Jaillon O."/>
            <person name="Aury J.-M."/>
            <person name="Brunet F."/>
            <person name="Petit J.-L."/>
            <person name="Stange-Thomann N."/>
            <person name="Mauceli E."/>
            <person name="Bouneau L."/>
            <person name="Fischer C."/>
            <person name="Ozouf-Costaz C."/>
            <person name="Bernot A."/>
            <person name="Nicaud S."/>
            <person name="Jaffe D."/>
            <person name="Fisher S."/>
            <person name="Lutfalla G."/>
            <person name="Dossat C."/>
            <person name="Segurens B."/>
            <person name="Dasilva C."/>
            <person name="Salanoubat M."/>
            <person name="Levy M."/>
            <person name="Boudet N."/>
            <person name="Castellano S."/>
            <person name="Anthouard V."/>
            <person name="Jubin C."/>
            <person name="Castelli V."/>
            <person name="Katinka M."/>
            <person name="Vacherie B."/>
            <person name="Biemont C."/>
            <person name="Skalli Z."/>
            <person name="Cattolico L."/>
            <person name="Poulain J."/>
            <person name="De Berardinis V."/>
            <person name="Cruaud C."/>
            <person name="Duprat S."/>
            <person name="Brottier P."/>
            <person name="Coutanceau J.-P."/>
            <person name="Gouzy J."/>
            <person name="Parra G."/>
            <person name="Lardier G."/>
            <person name="Chapple C."/>
            <person name="McKernan K.J."/>
            <person name="McEwan P."/>
            <person name="Bosak S."/>
            <person name="Kellis M."/>
            <person name="Volff J.-N."/>
            <person name="Guigo R."/>
            <person name="Zody M.C."/>
            <person name="Mesirov J."/>
            <person name="Lindblad-Toh K."/>
            <person name="Birren B."/>
            <person name="Nusbaum C."/>
            <person name="Kahn D."/>
            <person name="Robinson-Rechavi M."/>
            <person name="Laudet V."/>
            <person name="Schachter V."/>
            <person name="Quetier F."/>
            <person name="Saurin W."/>
            <person name="Scarpelli C."/>
            <person name="Wincker P."/>
            <person name="Lander E.S."/>
            <person name="Weissenbach J."/>
            <person name="Roest Crollius H."/>
        </authorList>
    </citation>
    <scope>NUCLEOTIDE SEQUENCE [LARGE SCALE GENOMIC DNA]</scope>
</reference>
<evidence type="ECO:0000259" key="6">
    <source>
        <dbReference type="PROSITE" id="PS50835"/>
    </source>
</evidence>
<keyword evidence="5" id="KW-0732">Signal</keyword>
<keyword evidence="4" id="KW-0472">Membrane</keyword>
<dbReference type="SUPFAM" id="SSF48726">
    <property type="entry name" value="Immunoglobulin"/>
    <property type="match status" value="2"/>
</dbReference>
<evidence type="ECO:0000256" key="1">
    <source>
        <dbReference type="ARBA" id="ARBA00023157"/>
    </source>
</evidence>
<dbReference type="InterPro" id="IPR007110">
    <property type="entry name" value="Ig-like_dom"/>
</dbReference>
<dbReference type="OrthoDB" id="9881731at2759"/>
<dbReference type="PANTHER" id="PTHR11890:SF18">
    <property type="entry name" value="LYMPHOCYTE ACTIVATION GENE 3 PROTEIN"/>
    <property type="match status" value="1"/>
</dbReference>
<evidence type="ECO:0000256" key="5">
    <source>
        <dbReference type="SAM" id="SignalP"/>
    </source>
</evidence>
<dbReference type="Gene3D" id="2.60.40.10">
    <property type="entry name" value="Immunoglobulins"/>
    <property type="match status" value="3"/>
</dbReference>
<name>Q4RTM7_TETNG</name>
<keyword evidence="4" id="KW-1133">Transmembrane helix</keyword>
<feature type="transmembrane region" description="Helical" evidence="4">
    <location>
        <begin position="283"/>
        <end position="308"/>
    </location>
</feature>
<evidence type="ECO:0000256" key="3">
    <source>
        <dbReference type="ARBA" id="ARBA00023319"/>
    </source>
</evidence>
<evidence type="ECO:0000256" key="2">
    <source>
        <dbReference type="ARBA" id="ARBA00023180"/>
    </source>
</evidence>
<dbReference type="PROSITE" id="PS50835">
    <property type="entry name" value="IG_LIKE"/>
    <property type="match status" value="1"/>
</dbReference>
<sequence>MVLLLLLLAAVLMEGAGGRPALPPLPVKDGCFVASSEVELFRVEGEAVILSFPMFSRVLQVRRIAPSWAKVTISRSNGSVSAAREDKERVLQSNKQLWFLPAKASDSGEYTCTFRHFNSTHGLIEWYKDSVSTKLQPDTGSSFLNGNLLIPAVEPAHAGVYTCQLSVVINQQQFNVSRAIVLHVEGSAEEMFCKVLTECQAADSTEVMWLVNSQSVESSYLDGRALQGGRRVTRVSEGCQIERRLIVLAISEKDVGTELKCVTQNQAGRREVVTRLQLEDSTFTWLLVAMVAGSCFLTVVSVFLWVLFKAKRKKNMDYVLARQNSTF</sequence>
<dbReference type="PANTHER" id="PTHR11890">
    <property type="entry name" value="INTERLEUKIN-1 RECEPTOR FAMILY MEMBER"/>
    <property type="match status" value="1"/>
</dbReference>
<proteinExistence type="predicted"/>
<dbReference type="EMBL" id="CAAE01014997">
    <property type="protein sequence ID" value="CAG08255.1"/>
    <property type="molecule type" value="Genomic_DNA"/>
</dbReference>
<feature type="domain" description="Ig-like" evidence="6">
    <location>
        <begin position="66"/>
        <end position="177"/>
    </location>
</feature>
<dbReference type="InterPro" id="IPR013783">
    <property type="entry name" value="Ig-like_fold"/>
</dbReference>
<keyword evidence="3" id="KW-0393">Immunoglobulin domain</keyword>
<reference evidence="7" key="2">
    <citation type="submission" date="2004-02" db="EMBL/GenBank/DDBJ databases">
        <authorList>
            <consortium name="Genoscope"/>
            <consortium name="Whitehead Institute Centre for Genome Research"/>
        </authorList>
    </citation>
    <scope>NUCLEOTIDE SEQUENCE</scope>
</reference>
<dbReference type="KEGG" id="tng:GSTEN00029185G001"/>
<feature type="signal peptide" evidence="5">
    <location>
        <begin position="1"/>
        <end position="18"/>
    </location>
</feature>
<evidence type="ECO:0000313" key="7">
    <source>
        <dbReference type="EMBL" id="CAG08255.1"/>
    </source>
</evidence>
<dbReference type="InterPro" id="IPR015621">
    <property type="entry name" value="IL-1_rcpt_fam"/>
</dbReference>
<keyword evidence="4" id="KW-0812">Transmembrane</keyword>
<organism evidence="7">
    <name type="scientific">Tetraodon nigroviridis</name>
    <name type="common">Spotted green pufferfish</name>
    <name type="synonym">Chelonodon nigroviridis</name>
    <dbReference type="NCBI Taxonomy" id="99883"/>
    <lineage>
        <taxon>Eukaryota</taxon>
        <taxon>Metazoa</taxon>
        <taxon>Chordata</taxon>
        <taxon>Craniata</taxon>
        <taxon>Vertebrata</taxon>
        <taxon>Euteleostomi</taxon>
        <taxon>Actinopterygii</taxon>
        <taxon>Neopterygii</taxon>
        <taxon>Teleostei</taxon>
        <taxon>Neoteleostei</taxon>
        <taxon>Acanthomorphata</taxon>
        <taxon>Eupercaria</taxon>
        <taxon>Tetraodontiformes</taxon>
        <taxon>Tetradontoidea</taxon>
        <taxon>Tetraodontidae</taxon>
        <taxon>Tetraodon</taxon>
    </lineage>
</organism>
<keyword evidence="2" id="KW-0325">Glycoprotein</keyword>